<accession>A0A4Y2ECZ0</accession>
<evidence type="ECO:0000313" key="1">
    <source>
        <dbReference type="EMBL" id="GBM27010.1"/>
    </source>
</evidence>
<gene>
    <name evidence="1" type="ORF">AVEN_93349_1</name>
</gene>
<proteinExistence type="predicted"/>
<dbReference type="AlphaFoldDB" id="A0A4Y2ECZ0"/>
<comment type="caution">
    <text evidence="1">The sequence shown here is derived from an EMBL/GenBank/DDBJ whole genome shotgun (WGS) entry which is preliminary data.</text>
</comment>
<evidence type="ECO:0000313" key="2">
    <source>
        <dbReference type="Proteomes" id="UP000499080"/>
    </source>
</evidence>
<dbReference type="EMBL" id="BGPR01092387">
    <property type="protein sequence ID" value="GBM27010.1"/>
    <property type="molecule type" value="Genomic_DNA"/>
</dbReference>
<sequence>MAEAYAIKTALLEAQSLNDSTTPVHIFTDSMSVLKSLENLTETFTVSRDLKIQECDLGLLCFILPILKPRSEETRGLFWDGLRNFEPQMTKATLELVASTLSKHPSHNV</sequence>
<organism evidence="1 2">
    <name type="scientific">Araneus ventricosus</name>
    <name type="common">Orbweaver spider</name>
    <name type="synonym">Epeira ventricosa</name>
    <dbReference type="NCBI Taxonomy" id="182803"/>
    <lineage>
        <taxon>Eukaryota</taxon>
        <taxon>Metazoa</taxon>
        <taxon>Ecdysozoa</taxon>
        <taxon>Arthropoda</taxon>
        <taxon>Chelicerata</taxon>
        <taxon>Arachnida</taxon>
        <taxon>Araneae</taxon>
        <taxon>Araneomorphae</taxon>
        <taxon>Entelegynae</taxon>
        <taxon>Araneoidea</taxon>
        <taxon>Araneidae</taxon>
        <taxon>Araneus</taxon>
    </lineage>
</organism>
<protein>
    <submittedName>
        <fullName evidence="1">Uncharacterized protein</fullName>
    </submittedName>
</protein>
<dbReference type="OrthoDB" id="411823at2759"/>
<keyword evidence="2" id="KW-1185">Reference proteome</keyword>
<name>A0A4Y2ECZ0_ARAVE</name>
<dbReference type="Proteomes" id="UP000499080">
    <property type="component" value="Unassembled WGS sequence"/>
</dbReference>
<reference evidence="1 2" key="1">
    <citation type="journal article" date="2019" name="Sci. Rep.">
        <title>Orb-weaving spider Araneus ventricosus genome elucidates the spidroin gene catalogue.</title>
        <authorList>
            <person name="Kono N."/>
            <person name="Nakamura H."/>
            <person name="Ohtoshi R."/>
            <person name="Moran D.A.P."/>
            <person name="Shinohara A."/>
            <person name="Yoshida Y."/>
            <person name="Fujiwara M."/>
            <person name="Mori M."/>
            <person name="Tomita M."/>
            <person name="Arakawa K."/>
        </authorList>
    </citation>
    <scope>NUCLEOTIDE SEQUENCE [LARGE SCALE GENOMIC DNA]</scope>
</reference>